<keyword evidence="8" id="KW-1185">Reference proteome</keyword>
<comment type="caution">
    <text evidence="7">The sequence shown here is derived from an EMBL/GenBank/DDBJ whole genome shotgun (WGS) entry which is preliminary data.</text>
</comment>
<accession>A0A8H7VQX3</accession>
<keyword evidence="3" id="KW-0143">Chaperone</keyword>
<evidence type="ECO:0000256" key="5">
    <source>
        <dbReference type="ARBA" id="ARBA00049117"/>
    </source>
</evidence>
<dbReference type="PANTHER" id="PTHR13748">
    <property type="entry name" value="COBW-RELATED"/>
    <property type="match status" value="1"/>
</dbReference>
<gene>
    <name evidence="7" type="ORF">INT45_009113</name>
</gene>
<dbReference type="InterPro" id="IPR036627">
    <property type="entry name" value="CobW-likC_sf"/>
</dbReference>
<evidence type="ECO:0000256" key="1">
    <source>
        <dbReference type="ARBA" id="ARBA00022741"/>
    </source>
</evidence>
<organism evidence="7 8">
    <name type="scientific">Circinella minor</name>
    <dbReference type="NCBI Taxonomy" id="1195481"/>
    <lineage>
        <taxon>Eukaryota</taxon>
        <taxon>Fungi</taxon>
        <taxon>Fungi incertae sedis</taxon>
        <taxon>Mucoromycota</taxon>
        <taxon>Mucoromycotina</taxon>
        <taxon>Mucoromycetes</taxon>
        <taxon>Mucorales</taxon>
        <taxon>Lichtheimiaceae</taxon>
        <taxon>Circinella</taxon>
    </lineage>
</organism>
<reference evidence="7 8" key="1">
    <citation type="submission" date="2020-12" db="EMBL/GenBank/DDBJ databases">
        <title>Metabolic potential, ecology and presence of endohyphal bacteria is reflected in genomic diversity of Mucoromycotina.</title>
        <authorList>
            <person name="Muszewska A."/>
            <person name="Okrasinska A."/>
            <person name="Steczkiewicz K."/>
            <person name="Drgas O."/>
            <person name="Orlowska M."/>
            <person name="Perlinska-Lenart U."/>
            <person name="Aleksandrzak-Piekarczyk T."/>
            <person name="Szatraj K."/>
            <person name="Zielenkiewicz U."/>
            <person name="Pilsyk S."/>
            <person name="Malc E."/>
            <person name="Mieczkowski P."/>
            <person name="Kruszewska J.S."/>
            <person name="Biernat P."/>
            <person name="Pawlowska J."/>
        </authorList>
    </citation>
    <scope>NUCLEOTIDE SEQUENCE [LARGE SCALE GENOMIC DNA]</scope>
    <source>
        <strain evidence="7 8">CBS 142.35</strain>
    </source>
</reference>
<evidence type="ECO:0000256" key="3">
    <source>
        <dbReference type="ARBA" id="ARBA00023186"/>
    </source>
</evidence>
<evidence type="ECO:0000313" key="8">
    <source>
        <dbReference type="Proteomes" id="UP000646827"/>
    </source>
</evidence>
<evidence type="ECO:0000259" key="6">
    <source>
        <dbReference type="SMART" id="SM00833"/>
    </source>
</evidence>
<comment type="catalytic activity">
    <reaction evidence="5">
        <text>GTP + H2O = GDP + phosphate + H(+)</text>
        <dbReference type="Rhea" id="RHEA:19669"/>
        <dbReference type="ChEBI" id="CHEBI:15377"/>
        <dbReference type="ChEBI" id="CHEBI:15378"/>
        <dbReference type="ChEBI" id="CHEBI:37565"/>
        <dbReference type="ChEBI" id="CHEBI:43474"/>
        <dbReference type="ChEBI" id="CHEBI:58189"/>
    </reaction>
    <physiologicalReaction direction="left-to-right" evidence="5">
        <dbReference type="Rhea" id="RHEA:19670"/>
    </physiologicalReaction>
</comment>
<protein>
    <recommendedName>
        <fullName evidence="6">CobW C-terminal domain-containing protein</fullName>
    </recommendedName>
</protein>
<evidence type="ECO:0000256" key="4">
    <source>
        <dbReference type="ARBA" id="ARBA00034320"/>
    </source>
</evidence>
<dbReference type="SUPFAM" id="SSF52540">
    <property type="entry name" value="P-loop containing nucleoside triphosphate hydrolases"/>
    <property type="match status" value="1"/>
</dbReference>
<dbReference type="Gene3D" id="3.30.1220.10">
    <property type="entry name" value="CobW-like, C-terminal domain"/>
    <property type="match status" value="1"/>
</dbReference>
<dbReference type="InterPro" id="IPR011629">
    <property type="entry name" value="CobW-like_C"/>
</dbReference>
<name>A0A8H7VQX3_9FUNG</name>
<dbReference type="Proteomes" id="UP000646827">
    <property type="component" value="Unassembled WGS sequence"/>
</dbReference>
<dbReference type="Pfam" id="PF07683">
    <property type="entry name" value="CobW_C"/>
    <property type="match status" value="1"/>
</dbReference>
<evidence type="ECO:0000256" key="2">
    <source>
        <dbReference type="ARBA" id="ARBA00022801"/>
    </source>
</evidence>
<dbReference type="InterPro" id="IPR051316">
    <property type="entry name" value="Zinc-reg_GTPase_activator"/>
</dbReference>
<dbReference type="Pfam" id="PF02492">
    <property type="entry name" value="cobW"/>
    <property type="match status" value="1"/>
</dbReference>
<dbReference type="SUPFAM" id="SSF90002">
    <property type="entry name" value="Hypothetical protein YjiA, C-terminal domain"/>
    <property type="match status" value="1"/>
</dbReference>
<dbReference type="GO" id="GO:0005737">
    <property type="term" value="C:cytoplasm"/>
    <property type="evidence" value="ECO:0007669"/>
    <property type="project" value="TreeGrafter"/>
</dbReference>
<sequence>MSKNNLIPVTVLTGFLGSGKTTLLNYILKEQHGKKIAVIENEFGEVAIDDKLIVVDAGQEIYETQNGCLCCKVRGDLVKILHELIESKKQLDMVLIETTGMADPGPVVQTFFVDEKVQESFRMDAIITMVDAKHAELHLTEDSNHRMEAYQQIAFADILLLNKIDLVQRSDRDKIISRIKEINDVDIIPCEHGHVDLDKIINIGGFDLDRVLEREPAFLKEVEEGDEGHEHKHGPEHKRHDELITSVGISEKGELDFDHLNRWIQSVLASLGPNIYRMKGILNVEGENDRYVFQGVFDGQQDRAWHEDEDRTNKLVFIGKNLKREVLVESFKQCIVNN</sequence>
<dbReference type="InterPro" id="IPR027417">
    <property type="entry name" value="P-loop_NTPase"/>
</dbReference>
<evidence type="ECO:0000313" key="7">
    <source>
        <dbReference type="EMBL" id="KAG2228067.1"/>
    </source>
</evidence>
<proteinExistence type="inferred from homology"/>
<dbReference type="GO" id="GO:0016787">
    <property type="term" value="F:hydrolase activity"/>
    <property type="evidence" value="ECO:0007669"/>
    <property type="project" value="UniProtKB-KW"/>
</dbReference>
<keyword evidence="1" id="KW-0547">Nucleotide-binding</keyword>
<dbReference type="GO" id="GO:0000166">
    <property type="term" value="F:nucleotide binding"/>
    <property type="evidence" value="ECO:0007669"/>
    <property type="project" value="UniProtKB-KW"/>
</dbReference>
<feature type="domain" description="CobW C-terminal" evidence="6">
    <location>
        <begin position="244"/>
        <end position="335"/>
    </location>
</feature>
<dbReference type="AlphaFoldDB" id="A0A8H7VQX3"/>
<dbReference type="SMART" id="SM00833">
    <property type="entry name" value="CobW_C"/>
    <property type="match status" value="1"/>
</dbReference>
<dbReference type="Gene3D" id="3.40.50.300">
    <property type="entry name" value="P-loop containing nucleotide triphosphate hydrolases"/>
    <property type="match status" value="1"/>
</dbReference>
<dbReference type="InterPro" id="IPR003495">
    <property type="entry name" value="CobW/HypB/UreG_nucleotide-bd"/>
</dbReference>
<keyword evidence="2" id="KW-0378">Hydrolase</keyword>
<dbReference type="EMBL" id="JAEPRB010000002">
    <property type="protein sequence ID" value="KAG2228067.1"/>
    <property type="molecule type" value="Genomic_DNA"/>
</dbReference>
<dbReference type="PANTHER" id="PTHR13748:SF62">
    <property type="entry name" value="COBW DOMAIN-CONTAINING PROTEIN"/>
    <property type="match status" value="1"/>
</dbReference>
<comment type="similarity">
    <text evidence="4">Belongs to the SIMIBI class G3E GTPase family. ZNG1 subfamily.</text>
</comment>
<dbReference type="OrthoDB" id="258627at2759"/>
<dbReference type="CDD" id="cd03112">
    <property type="entry name" value="CobW-like"/>
    <property type="match status" value="1"/>
</dbReference>